<keyword evidence="1" id="KW-0812">Transmembrane</keyword>
<dbReference type="OrthoDB" id="8601734at2"/>
<name>A0A3S9B215_9HYPH</name>
<accession>A0A3S9B215</accession>
<feature type="transmembrane region" description="Helical" evidence="1">
    <location>
        <begin position="33"/>
        <end position="49"/>
    </location>
</feature>
<dbReference type="RefSeq" id="WP_126008709.1">
    <property type="nucleotide sequence ID" value="NZ_CP032509.1"/>
</dbReference>
<keyword evidence="1" id="KW-0472">Membrane</keyword>
<keyword evidence="1" id="KW-1133">Transmembrane helix</keyword>
<proteinExistence type="predicted"/>
<organism evidence="2 3">
    <name type="scientific">Georhizobium profundi</name>
    <dbReference type="NCBI Taxonomy" id="2341112"/>
    <lineage>
        <taxon>Bacteria</taxon>
        <taxon>Pseudomonadati</taxon>
        <taxon>Pseudomonadota</taxon>
        <taxon>Alphaproteobacteria</taxon>
        <taxon>Hyphomicrobiales</taxon>
        <taxon>Rhizobiaceae</taxon>
        <taxon>Georhizobium</taxon>
    </lineage>
</organism>
<evidence type="ECO:0000256" key="1">
    <source>
        <dbReference type="SAM" id="Phobius"/>
    </source>
</evidence>
<sequence length="177" mass="19814">MFFILIGGLLVAVSAGAIASLPYRFAKKPVPRGLMPIVGGISLLVFVLWNDYSWYGRTVAELPERVAVVESFTYSGALQPWTLIKPRINRFTAVDRASIQRNEALPGYVMADIIFVQRYQPTLQARQIFDCSDTRRADLTDSTEFDERGMPQNVNWVDLEDDHPLIPIVCAEPAPIG</sequence>
<protein>
    <submittedName>
        <fullName evidence="2">Uncharacterized protein</fullName>
    </submittedName>
</protein>
<dbReference type="KEGG" id="abaw:D5400_06325"/>
<dbReference type="AlphaFoldDB" id="A0A3S9B215"/>
<keyword evidence="3" id="KW-1185">Reference proteome</keyword>
<reference evidence="2 3" key="1">
    <citation type="submission" date="2018-09" db="EMBL/GenBank/DDBJ databases">
        <title>Marinorhizobium profundi gen. nov., sp. nov., isolated from a deep-sea sediment sample from the New Britain Trench and proposal of Marinorhizobiaceae fam. nov. in the order Rhizobiales of the class Alphaproteobacteria.</title>
        <authorList>
            <person name="Cao J."/>
        </authorList>
    </citation>
    <scope>NUCLEOTIDE SEQUENCE [LARGE SCALE GENOMIC DNA]</scope>
    <source>
        <strain evidence="2 3">WS11</strain>
    </source>
</reference>
<dbReference type="Proteomes" id="UP000268192">
    <property type="component" value="Chromosome"/>
</dbReference>
<evidence type="ECO:0000313" key="2">
    <source>
        <dbReference type="EMBL" id="AZN70942.1"/>
    </source>
</evidence>
<evidence type="ECO:0000313" key="3">
    <source>
        <dbReference type="Proteomes" id="UP000268192"/>
    </source>
</evidence>
<gene>
    <name evidence="2" type="ORF">D5400_06325</name>
</gene>
<dbReference type="EMBL" id="CP032509">
    <property type="protein sequence ID" value="AZN70942.1"/>
    <property type="molecule type" value="Genomic_DNA"/>
</dbReference>